<dbReference type="EMBL" id="CAMGYJ010000007">
    <property type="protein sequence ID" value="CAI0451360.1"/>
    <property type="molecule type" value="Genomic_DNA"/>
</dbReference>
<feature type="compositionally biased region" description="Basic and acidic residues" evidence="1">
    <location>
        <begin position="12"/>
        <end position="32"/>
    </location>
</feature>
<feature type="region of interest" description="Disordered" evidence="1">
    <location>
        <begin position="1"/>
        <end position="32"/>
    </location>
</feature>
<name>A0AAV0MYH8_9ROSI</name>
<accession>A0AAV0MYH8</accession>
<organism evidence="3 4">
    <name type="scientific">Linum tenue</name>
    <dbReference type="NCBI Taxonomy" id="586396"/>
    <lineage>
        <taxon>Eukaryota</taxon>
        <taxon>Viridiplantae</taxon>
        <taxon>Streptophyta</taxon>
        <taxon>Embryophyta</taxon>
        <taxon>Tracheophyta</taxon>
        <taxon>Spermatophyta</taxon>
        <taxon>Magnoliopsida</taxon>
        <taxon>eudicotyledons</taxon>
        <taxon>Gunneridae</taxon>
        <taxon>Pentapetalae</taxon>
        <taxon>rosids</taxon>
        <taxon>fabids</taxon>
        <taxon>Malpighiales</taxon>
        <taxon>Linaceae</taxon>
        <taxon>Linum</taxon>
    </lineage>
</organism>
<keyword evidence="4" id="KW-1185">Reference proteome</keyword>
<protein>
    <submittedName>
        <fullName evidence="3">Uncharacterized protein</fullName>
    </submittedName>
</protein>
<gene>
    <name evidence="2" type="ORF">LITE_LOCUS30737</name>
    <name evidence="3" type="ORF">LITE_LOCUS30839</name>
</gene>
<proteinExistence type="predicted"/>
<reference evidence="3" key="1">
    <citation type="submission" date="2022-08" db="EMBL/GenBank/DDBJ databases">
        <authorList>
            <person name="Gutierrez-Valencia J."/>
        </authorList>
    </citation>
    <scope>NUCLEOTIDE SEQUENCE</scope>
</reference>
<evidence type="ECO:0000256" key="1">
    <source>
        <dbReference type="SAM" id="MobiDB-lite"/>
    </source>
</evidence>
<dbReference type="AlphaFoldDB" id="A0AAV0MYH8"/>
<dbReference type="Proteomes" id="UP001154282">
    <property type="component" value="Unassembled WGS sequence"/>
</dbReference>
<sequence>MEKRNTHIPPSRGRDDNYVEGRSHADRASNRW</sequence>
<comment type="caution">
    <text evidence="3">The sequence shown here is derived from an EMBL/GenBank/DDBJ whole genome shotgun (WGS) entry which is preliminary data.</text>
</comment>
<evidence type="ECO:0000313" key="4">
    <source>
        <dbReference type="Proteomes" id="UP001154282"/>
    </source>
</evidence>
<evidence type="ECO:0000313" key="3">
    <source>
        <dbReference type="EMBL" id="CAI0451360.1"/>
    </source>
</evidence>
<dbReference type="EMBL" id="CAMGYJ010000007">
    <property type="protein sequence ID" value="CAI0451056.1"/>
    <property type="molecule type" value="Genomic_DNA"/>
</dbReference>
<evidence type="ECO:0000313" key="2">
    <source>
        <dbReference type="EMBL" id="CAI0451056.1"/>
    </source>
</evidence>